<organism evidence="5 6">
    <name type="scientific">Microbacterium lemovicicum</name>
    <dbReference type="NCBI Taxonomy" id="1072463"/>
    <lineage>
        <taxon>Bacteria</taxon>
        <taxon>Bacillati</taxon>
        <taxon>Actinomycetota</taxon>
        <taxon>Actinomycetes</taxon>
        <taxon>Micrococcales</taxon>
        <taxon>Microbacteriaceae</taxon>
        <taxon>Microbacterium</taxon>
    </lineage>
</organism>
<dbReference type="SMART" id="SM00354">
    <property type="entry name" value="HTH_LACI"/>
    <property type="match status" value="1"/>
</dbReference>
<dbReference type="Proteomes" id="UP000276888">
    <property type="component" value="Chromosome"/>
</dbReference>
<keyword evidence="6" id="KW-1185">Reference proteome</keyword>
<name>A0A3S9WDZ2_9MICO</name>
<dbReference type="Gene3D" id="3.40.50.2300">
    <property type="match status" value="2"/>
</dbReference>
<gene>
    <name evidence="5" type="primary">ccpA_6</name>
    <name evidence="5" type="ORF">CVS47_02969</name>
</gene>
<dbReference type="PANTHER" id="PTHR30146">
    <property type="entry name" value="LACI-RELATED TRANSCRIPTIONAL REPRESSOR"/>
    <property type="match status" value="1"/>
</dbReference>
<dbReference type="PANTHER" id="PTHR30146:SF109">
    <property type="entry name" value="HTH-TYPE TRANSCRIPTIONAL REGULATOR GALS"/>
    <property type="match status" value="1"/>
</dbReference>
<dbReference type="AlphaFoldDB" id="A0A3S9WDZ2"/>
<dbReference type="GO" id="GO:0003700">
    <property type="term" value="F:DNA-binding transcription factor activity"/>
    <property type="evidence" value="ECO:0007669"/>
    <property type="project" value="TreeGrafter"/>
</dbReference>
<dbReference type="CDD" id="cd06267">
    <property type="entry name" value="PBP1_LacI_sugar_binding-like"/>
    <property type="match status" value="1"/>
</dbReference>
<proteinExistence type="predicted"/>
<dbReference type="PROSITE" id="PS00356">
    <property type="entry name" value="HTH_LACI_1"/>
    <property type="match status" value="1"/>
</dbReference>
<keyword evidence="1" id="KW-0805">Transcription regulation</keyword>
<protein>
    <submittedName>
        <fullName evidence="5">Catabolite control protein A</fullName>
    </submittedName>
</protein>
<dbReference type="InterPro" id="IPR010982">
    <property type="entry name" value="Lambda_DNA-bd_dom_sf"/>
</dbReference>
<evidence type="ECO:0000256" key="1">
    <source>
        <dbReference type="ARBA" id="ARBA00023015"/>
    </source>
</evidence>
<dbReference type="SUPFAM" id="SSF47413">
    <property type="entry name" value="lambda repressor-like DNA-binding domains"/>
    <property type="match status" value="1"/>
</dbReference>
<reference evidence="5 6" key="1">
    <citation type="submission" date="2018-08" db="EMBL/GenBank/DDBJ databases">
        <title>Microbacterium lemovicicum sp. nov., a bacterium isolated from a natural uranium-rich soil.</title>
        <authorList>
            <person name="ORTET P."/>
        </authorList>
    </citation>
    <scope>NUCLEOTIDE SEQUENCE [LARGE SCALE GENOMIC DNA]</scope>
    <source>
        <strain evidence="5 6">Viu22</strain>
    </source>
</reference>
<dbReference type="Pfam" id="PF13377">
    <property type="entry name" value="Peripla_BP_3"/>
    <property type="match status" value="1"/>
</dbReference>
<evidence type="ECO:0000313" key="5">
    <source>
        <dbReference type="EMBL" id="AZS38316.1"/>
    </source>
</evidence>
<dbReference type="GO" id="GO:0000976">
    <property type="term" value="F:transcription cis-regulatory region binding"/>
    <property type="evidence" value="ECO:0007669"/>
    <property type="project" value="TreeGrafter"/>
</dbReference>
<evidence type="ECO:0000256" key="3">
    <source>
        <dbReference type="ARBA" id="ARBA00023163"/>
    </source>
</evidence>
<keyword evidence="2" id="KW-0238">DNA-binding</keyword>
<dbReference type="InterPro" id="IPR028082">
    <property type="entry name" value="Peripla_BP_I"/>
</dbReference>
<dbReference type="CDD" id="cd01392">
    <property type="entry name" value="HTH_LacI"/>
    <property type="match status" value="1"/>
</dbReference>
<sequence>MRKSGRPTMVDVAADAGVSLKTVSRVVNGQPHVDPALAARVTASAEKLGFHRNALAASLRSGSRDTLGFVSADLTNTFYMTIAAAASAVAVGRGMQLIIASSEEDAATERTLTLDLCQRRVGGLIVVPTAADHTYLQAEVQRGTPVVFLDRPARGIQADELLLDNRGGARAALAELLAAGHRRIAVLLDKPDIFTMVERRAGVEEAFAAAGLTVDERVVVADMHTPQAAREAMTRLLASAEPPTAVFCANNRSTIGALEAIVAADADIALSGFDDFELSRLVPRRIRIVDYDAGELGRRAAELLLQRMVDPDGVEPTTVLLPTRLVDRGREVRPRG</sequence>
<dbReference type="PROSITE" id="PS50932">
    <property type="entry name" value="HTH_LACI_2"/>
    <property type="match status" value="1"/>
</dbReference>
<dbReference type="SUPFAM" id="SSF53822">
    <property type="entry name" value="Periplasmic binding protein-like I"/>
    <property type="match status" value="1"/>
</dbReference>
<evidence type="ECO:0000313" key="6">
    <source>
        <dbReference type="Proteomes" id="UP000276888"/>
    </source>
</evidence>
<dbReference type="InterPro" id="IPR046335">
    <property type="entry name" value="LacI/GalR-like_sensor"/>
</dbReference>
<feature type="domain" description="HTH lacI-type" evidence="4">
    <location>
        <begin position="7"/>
        <end position="61"/>
    </location>
</feature>
<dbReference type="KEGG" id="mlv:CVS47_02969"/>
<dbReference type="InterPro" id="IPR000843">
    <property type="entry name" value="HTH_LacI"/>
</dbReference>
<dbReference type="EMBL" id="CP031423">
    <property type="protein sequence ID" value="AZS38316.1"/>
    <property type="molecule type" value="Genomic_DNA"/>
</dbReference>
<evidence type="ECO:0000259" key="4">
    <source>
        <dbReference type="PROSITE" id="PS50932"/>
    </source>
</evidence>
<dbReference type="Pfam" id="PF00356">
    <property type="entry name" value="LacI"/>
    <property type="match status" value="1"/>
</dbReference>
<evidence type="ECO:0000256" key="2">
    <source>
        <dbReference type="ARBA" id="ARBA00023125"/>
    </source>
</evidence>
<accession>A0A3S9WDZ2</accession>
<keyword evidence="3" id="KW-0804">Transcription</keyword>
<dbReference type="RefSeq" id="WP_206502663.1">
    <property type="nucleotide sequence ID" value="NZ_CP031423.1"/>
</dbReference>
<dbReference type="Gene3D" id="1.10.260.40">
    <property type="entry name" value="lambda repressor-like DNA-binding domains"/>
    <property type="match status" value="1"/>
</dbReference>